<feature type="non-terminal residue" evidence="1">
    <location>
        <position position="59"/>
    </location>
</feature>
<sequence length="59" mass="6213">QSQTASGSMIVFGSGKEQPACGISLRPCGEEILEESHGWRVSDKRCGVSDAHSAPNPRA</sequence>
<dbReference type="EMBL" id="JAHLJV010000134">
    <property type="protein sequence ID" value="KAK1569462.1"/>
    <property type="molecule type" value="Genomic_DNA"/>
</dbReference>
<proteinExistence type="predicted"/>
<accession>A0AAD8UY93</accession>
<name>A0AAD8UY93_9PEZI</name>
<feature type="non-terminal residue" evidence="1">
    <location>
        <position position="1"/>
    </location>
</feature>
<protein>
    <submittedName>
        <fullName evidence="1">Uncharacterized protein</fullName>
    </submittedName>
</protein>
<dbReference type="AlphaFoldDB" id="A0AAD8UY93"/>
<comment type="caution">
    <text evidence="1">The sequence shown here is derived from an EMBL/GenBank/DDBJ whole genome shotgun (WGS) entry which is preliminary data.</text>
</comment>
<dbReference type="RefSeq" id="XP_060407703.1">
    <property type="nucleotide sequence ID" value="XM_060553291.1"/>
</dbReference>
<gene>
    <name evidence="1" type="ORF">LY79DRAFT_485442</name>
</gene>
<evidence type="ECO:0000313" key="2">
    <source>
        <dbReference type="Proteomes" id="UP001230504"/>
    </source>
</evidence>
<keyword evidence="2" id="KW-1185">Reference proteome</keyword>
<organism evidence="1 2">
    <name type="scientific">Colletotrichum navitas</name>
    <dbReference type="NCBI Taxonomy" id="681940"/>
    <lineage>
        <taxon>Eukaryota</taxon>
        <taxon>Fungi</taxon>
        <taxon>Dikarya</taxon>
        <taxon>Ascomycota</taxon>
        <taxon>Pezizomycotina</taxon>
        <taxon>Sordariomycetes</taxon>
        <taxon>Hypocreomycetidae</taxon>
        <taxon>Glomerellales</taxon>
        <taxon>Glomerellaceae</taxon>
        <taxon>Colletotrichum</taxon>
        <taxon>Colletotrichum graminicola species complex</taxon>
    </lineage>
</organism>
<dbReference type="GeneID" id="85437531"/>
<evidence type="ECO:0000313" key="1">
    <source>
        <dbReference type="EMBL" id="KAK1569462.1"/>
    </source>
</evidence>
<dbReference type="Proteomes" id="UP001230504">
    <property type="component" value="Unassembled WGS sequence"/>
</dbReference>
<reference evidence="1" key="1">
    <citation type="submission" date="2021-06" db="EMBL/GenBank/DDBJ databases">
        <title>Comparative genomics, transcriptomics and evolutionary studies reveal genomic signatures of adaptation to plant cell wall in hemibiotrophic fungi.</title>
        <authorList>
            <consortium name="DOE Joint Genome Institute"/>
            <person name="Baroncelli R."/>
            <person name="Diaz J.F."/>
            <person name="Benocci T."/>
            <person name="Peng M."/>
            <person name="Battaglia E."/>
            <person name="Haridas S."/>
            <person name="Andreopoulos W."/>
            <person name="Labutti K."/>
            <person name="Pangilinan J."/>
            <person name="Floch G.L."/>
            <person name="Makela M.R."/>
            <person name="Henrissat B."/>
            <person name="Grigoriev I.V."/>
            <person name="Crouch J.A."/>
            <person name="De Vries R.P."/>
            <person name="Sukno S.A."/>
            <person name="Thon M.R."/>
        </authorList>
    </citation>
    <scope>NUCLEOTIDE SEQUENCE</scope>
    <source>
        <strain evidence="1">CBS 125086</strain>
    </source>
</reference>